<sequence>MRKPELLAPAGSWDALVAAVQNGADAVYLGGRRFNARHSADNFDDDALARAVEYAHVRGVKIYVTVNILLADTELREAVRFLHTVYNAGADAVIVQDLGLIRLARRVIPELELHASTQMTAHNVPGAAFLREAGISRVVLARELDLDSVREIRKRAGVQVETFVHGALCVCYSGQCLMSSMIGGRSGNRGRCAQPCRLEYRLVDDRGKPVADYEKVGDYLLSPRDLNISPHIPELIKAGIDSFKIEGRMRRPEYVATVTRIYRSLIDRAAGGGEYDVSGEEVGQLAQIFNRDFTTGYFLGVPGRDLMSYKRPNNRGVRLGRVRSYNRETMRAEIELEAPLRVGDGVEVWVTRGGRVGTEINQIFVGGKKTSFAGAGEVAVLSLDGHIRPGDRVFKTHDVQLMESAVQTYSSSRETRRIPLDFKVRARLGEPMILEAADPQGVTARAATNTVTEIAQKRPLTEEFLTEQLDRLGNTPFGLNKLVCDLGDNIMIPVREINDVRRRVVEQLAATRAALRKPAPLSAASIENKLSVVLGEKESEWSAQFPVLAVAVGGAPEVRAAVNSGAGLVYFSGDRFRSRSNVTAAEIQQARRLCSDAGVEFYLTTPRIAHDREIKQYLPFLKSLLATEPDGIMIASYGWLPILRQLTGLPLVTDFSLNVFNRQSVTFLKEHEIERVTLSTELTGEQIKHLVDHSPVETEVIVHGALPLMVSRYCAVGSVLGGKGEDTTCSVRCRDASFALLDRKGVIFPVETDQHCLMHIFNSRELCLLDTLPYLVQARPAVLRIEARRDNENYVARTVKAYRQVLDSLRSYPDRLPDLQAMMQKLVEGGPGFTRGHYYRGVMD</sequence>
<accession>R4KHP1</accession>
<dbReference type="OrthoDB" id="9807498at2"/>
<protein>
    <submittedName>
        <fullName evidence="2">Collagenase-like protease</fullName>
    </submittedName>
</protein>
<reference evidence="2 3" key="1">
    <citation type="submission" date="2012-01" db="EMBL/GenBank/DDBJ databases">
        <title>Complete sequence of Desulfotomaculum gibsoniae DSM 7213.</title>
        <authorList>
            <consortium name="US DOE Joint Genome Institute"/>
            <person name="Lucas S."/>
            <person name="Han J."/>
            <person name="Lapidus A."/>
            <person name="Cheng J.-F."/>
            <person name="Goodwin L."/>
            <person name="Pitluck S."/>
            <person name="Peters L."/>
            <person name="Ovchinnikova G."/>
            <person name="Teshima H."/>
            <person name="Detter J.C."/>
            <person name="Han C."/>
            <person name="Tapia R."/>
            <person name="Land M."/>
            <person name="Hauser L."/>
            <person name="Kyrpides N."/>
            <person name="Ivanova N."/>
            <person name="Pagani I."/>
            <person name="Parshina S."/>
            <person name="Plugge C."/>
            <person name="Muyzer G."/>
            <person name="Kuever J."/>
            <person name="Ivanova A."/>
            <person name="Nazina T."/>
            <person name="Klenk H.-P."/>
            <person name="Brambilla E."/>
            <person name="Spring S."/>
            <person name="Stams A.F."/>
            <person name="Woyke T."/>
        </authorList>
    </citation>
    <scope>NUCLEOTIDE SEQUENCE [LARGE SCALE GENOMIC DNA]</scope>
    <source>
        <strain evidence="2 3">DSM 7213</strain>
    </source>
</reference>
<keyword evidence="2" id="KW-0645">Protease</keyword>
<proteinExistence type="predicted"/>
<dbReference type="KEGG" id="dgi:Desgi_1702"/>
<dbReference type="InterPro" id="IPR051454">
    <property type="entry name" value="RNA/ubiquinone_mod_enzymes"/>
</dbReference>
<gene>
    <name evidence="2" type="ORF">Desgi_1702</name>
</gene>
<dbReference type="HOGENOM" id="CLU_011540_4_0_9"/>
<dbReference type="Pfam" id="PF01136">
    <property type="entry name" value="Peptidase_U32"/>
    <property type="match status" value="2"/>
</dbReference>
<dbReference type="PROSITE" id="PS01276">
    <property type="entry name" value="PEPTIDASE_U32"/>
    <property type="match status" value="1"/>
</dbReference>
<dbReference type="Pfam" id="PF12392">
    <property type="entry name" value="DUF3656"/>
    <property type="match status" value="1"/>
</dbReference>
<evidence type="ECO:0000313" key="3">
    <source>
        <dbReference type="Proteomes" id="UP000013520"/>
    </source>
</evidence>
<dbReference type="Proteomes" id="UP000013520">
    <property type="component" value="Chromosome"/>
</dbReference>
<dbReference type="InterPro" id="IPR020988">
    <property type="entry name" value="Pept_U32_collagenase"/>
</dbReference>
<evidence type="ECO:0000313" key="2">
    <source>
        <dbReference type="EMBL" id="AGL01172.1"/>
    </source>
</evidence>
<keyword evidence="2" id="KW-0378">Hydrolase</keyword>
<dbReference type="GO" id="GO:0008233">
    <property type="term" value="F:peptidase activity"/>
    <property type="evidence" value="ECO:0007669"/>
    <property type="project" value="UniProtKB-KW"/>
</dbReference>
<feature type="domain" description="Peptidase U32 collagenase" evidence="1">
    <location>
        <begin position="393"/>
        <end position="512"/>
    </location>
</feature>
<dbReference type="eggNOG" id="COG0826">
    <property type="taxonomic scope" value="Bacteria"/>
</dbReference>
<name>R4KHP1_9FIRM</name>
<dbReference type="EMBL" id="CP003273">
    <property type="protein sequence ID" value="AGL01172.1"/>
    <property type="molecule type" value="Genomic_DNA"/>
</dbReference>
<dbReference type="PANTHER" id="PTHR30217:SF10">
    <property type="entry name" value="23S RRNA 5-HYDROXYCYTIDINE C2501 SYNTHASE"/>
    <property type="match status" value="1"/>
</dbReference>
<evidence type="ECO:0000259" key="1">
    <source>
        <dbReference type="Pfam" id="PF12392"/>
    </source>
</evidence>
<dbReference type="RefSeq" id="WP_006522382.1">
    <property type="nucleotide sequence ID" value="NC_021184.1"/>
</dbReference>
<organism evidence="2 3">
    <name type="scientific">Desulfoscipio gibsoniae DSM 7213</name>
    <dbReference type="NCBI Taxonomy" id="767817"/>
    <lineage>
        <taxon>Bacteria</taxon>
        <taxon>Bacillati</taxon>
        <taxon>Bacillota</taxon>
        <taxon>Clostridia</taxon>
        <taxon>Eubacteriales</taxon>
        <taxon>Desulfallaceae</taxon>
        <taxon>Desulfoscipio</taxon>
    </lineage>
</organism>
<dbReference type="InterPro" id="IPR001539">
    <property type="entry name" value="Peptidase_U32"/>
</dbReference>
<dbReference type="GO" id="GO:0006508">
    <property type="term" value="P:proteolysis"/>
    <property type="evidence" value="ECO:0007669"/>
    <property type="project" value="UniProtKB-KW"/>
</dbReference>
<dbReference type="AlphaFoldDB" id="R4KHP1"/>
<dbReference type="STRING" id="767817.Desgi_1702"/>
<keyword evidence="3" id="KW-1185">Reference proteome</keyword>
<dbReference type="PANTHER" id="PTHR30217">
    <property type="entry name" value="PEPTIDASE U32 FAMILY"/>
    <property type="match status" value="1"/>
</dbReference>